<dbReference type="AlphaFoldDB" id="C5BUA4"/>
<reference evidence="1 2" key="1">
    <citation type="journal article" date="2009" name="PLoS ONE">
        <title>The complete genome of Teredinibacter turnerae T7901: an intracellular endosymbiont of marine wood-boring bivalves (shipworms).</title>
        <authorList>
            <person name="Yang J.C."/>
            <person name="Madupu R."/>
            <person name="Durkin A.S."/>
            <person name="Ekborg N.A."/>
            <person name="Pedamallu C.S."/>
            <person name="Hostetler J.B."/>
            <person name="Radune D."/>
            <person name="Toms B.S."/>
            <person name="Henrissat B."/>
            <person name="Coutinho P.M."/>
            <person name="Schwarz S."/>
            <person name="Field L."/>
            <person name="Trindade-Silva A.E."/>
            <person name="Soares C.A.G."/>
            <person name="Elshahawi S."/>
            <person name="Hanora A."/>
            <person name="Schmidt E.W."/>
            <person name="Haygood M.G."/>
            <person name="Posfai J."/>
            <person name="Benner J."/>
            <person name="Madinger C."/>
            <person name="Nove J."/>
            <person name="Anton B."/>
            <person name="Chaudhary K."/>
            <person name="Foster J."/>
            <person name="Holman A."/>
            <person name="Kumar S."/>
            <person name="Lessard P.A."/>
            <person name="Luyten Y.A."/>
            <person name="Slatko B."/>
            <person name="Wood N."/>
            <person name="Wu B."/>
            <person name="Teplitski M."/>
            <person name="Mougous J.D."/>
            <person name="Ward N."/>
            <person name="Eisen J.A."/>
            <person name="Badger J.H."/>
            <person name="Distel D.L."/>
        </authorList>
    </citation>
    <scope>NUCLEOTIDE SEQUENCE [LARGE SCALE GENOMIC DNA]</scope>
    <source>
        <strain evidence="2">ATCC 39867 / T7901</strain>
    </source>
</reference>
<dbReference type="KEGG" id="ttu:TERTU_1772"/>
<gene>
    <name evidence="1" type="ordered locus">TERTU_1772</name>
</gene>
<dbReference type="Proteomes" id="UP000009080">
    <property type="component" value="Chromosome"/>
</dbReference>
<organism evidence="1 2">
    <name type="scientific">Teredinibacter turnerae (strain ATCC 39867 / T7901)</name>
    <dbReference type="NCBI Taxonomy" id="377629"/>
    <lineage>
        <taxon>Bacteria</taxon>
        <taxon>Pseudomonadati</taxon>
        <taxon>Pseudomonadota</taxon>
        <taxon>Gammaproteobacteria</taxon>
        <taxon>Cellvibrionales</taxon>
        <taxon>Cellvibrionaceae</taxon>
        <taxon>Teredinibacter</taxon>
    </lineage>
</organism>
<keyword evidence="2" id="KW-1185">Reference proteome</keyword>
<sequence length="120" mass="14388">MKKEDLEGIAKNWIEFSHLSYADKGDAGEIRISHENKEVVITVAYDCEEFYVDFNLDGEPLYADWYESMDDPLEAMMEYTRSIVERYINYPIRVKTTGWFMFKRPIIEFNDNETWKNVFM</sequence>
<evidence type="ECO:0000313" key="2">
    <source>
        <dbReference type="Proteomes" id="UP000009080"/>
    </source>
</evidence>
<dbReference type="STRING" id="377629.TERTU_1772"/>
<dbReference type="HOGENOM" id="CLU_2048597_0_0_6"/>
<protein>
    <submittedName>
        <fullName evidence="1">Uncharacterized protein</fullName>
    </submittedName>
</protein>
<name>C5BUA4_TERTT</name>
<proteinExistence type="predicted"/>
<dbReference type="EMBL" id="CP001614">
    <property type="protein sequence ID" value="ACR13026.1"/>
    <property type="molecule type" value="Genomic_DNA"/>
</dbReference>
<accession>C5BUA4</accession>
<dbReference type="RefSeq" id="WP_015819139.1">
    <property type="nucleotide sequence ID" value="NC_012997.1"/>
</dbReference>
<evidence type="ECO:0000313" key="1">
    <source>
        <dbReference type="EMBL" id="ACR13026.1"/>
    </source>
</evidence>